<comment type="caution">
    <text evidence="2">The sequence shown here is derived from an EMBL/GenBank/DDBJ whole genome shotgun (WGS) entry which is preliminary data.</text>
</comment>
<dbReference type="InterPro" id="IPR050764">
    <property type="entry name" value="CbbQ/NirQ/NorQ/GpvN"/>
</dbReference>
<keyword evidence="3" id="KW-1185">Reference proteome</keyword>
<dbReference type="RefSeq" id="WP_390866537.1">
    <property type="nucleotide sequence ID" value="NZ_JAHHZF010000002.1"/>
</dbReference>
<dbReference type="InterPro" id="IPR027417">
    <property type="entry name" value="P-loop_NTPase"/>
</dbReference>
<dbReference type="InterPro" id="IPR011703">
    <property type="entry name" value="ATPase_AAA-3"/>
</dbReference>
<dbReference type="AlphaFoldDB" id="A0A947D694"/>
<dbReference type="GO" id="GO:0016887">
    <property type="term" value="F:ATP hydrolysis activity"/>
    <property type="evidence" value="ECO:0007669"/>
    <property type="project" value="InterPro"/>
</dbReference>
<evidence type="ECO:0000259" key="1">
    <source>
        <dbReference type="SMART" id="SM00382"/>
    </source>
</evidence>
<dbReference type="SUPFAM" id="SSF52540">
    <property type="entry name" value="P-loop containing nucleoside triphosphate hydrolases"/>
    <property type="match status" value="1"/>
</dbReference>
<dbReference type="PANTHER" id="PTHR42759">
    <property type="entry name" value="MOXR FAMILY PROTEIN"/>
    <property type="match status" value="1"/>
</dbReference>
<dbReference type="InterPro" id="IPR003593">
    <property type="entry name" value="AAA+_ATPase"/>
</dbReference>
<dbReference type="SMART" id="SM00382">
    <property type="entry name" value="AAA"/>
    <property type="match status" value="1"/>
</dbReference>
<proteinExistence type="predicted"/>
<name>A0A947D694_9HYPH</name>
<protein>
    <submittedName>
        <fullName evidence="2">AAA family ATPase</fullName>
    </submittedName>
</protein>
<accession>A0A947D694</accession>
<dbReference type="Pfam" id="PF17863">
    <property type="entry name" value="AAA_lid_2"/>
    <property type="match status" value="1"/>
</dbReference>
<dbReference type="Gene3D" id="1.10.8.80">
    <property type="entry name" value="Magnesium chelatase subunit I, C-Terminal domain"/>
    <property type="match status" value="1"/>
</dbReference>
<reference evidence="2 3" key="1">
    <citation type="submission" date="2021-06" db="EMBL/GenBank/DDBJ databases">
        <authorList>
            <person name="Grouzdev D.S."/>
            <person name="Koziaeva V."/>
        </authorList>
    </citation>
    <scope>NUCLEOTIDE SEQUENCE [LARGE SCALE GENOMIC DNA]</scope>
    <source>
        <strain evidence="2 3">22</strain>
    </source>
</reference>
<sequence>MPTAAASVGVAGAADAAAADDAASAIGRLVASLQGGLIGLDSLVERLIVALIAGGHVLLEGAPGLAKTRAVKQLADGLAVGFARVQCTPDLMPADITGTQVWRPDRGAFEFVAGPVFQSLVLVDEINRAPPKVQSALLEAMAERQVTAGGHTYPLPETFMVVATQNPIEHEGTFPLPEAQIDRFLLHVMLTLPDAGAERAILDLVEREGRAGAEAAPHRLDAATLLAARRAAGAVHLAPALKDYIVRLVMATRDGGAAPELRKAIEHPISPRGTLALAAVARARAFLRGRDHALPEDVAEMAVDALAHRLGLTWRASAEGETARGLIGRLLETVAPL</sequence>
<dbReference type="PIRSF" id="PIRSF002849">
    <property type="entry name" value="AAA_ATPase_chaperone_MoxR_prd"/>
    <property type="match status" value="1"/>
</dbReference>
<organism evidence="2 3">
    <name type="scientific">Prosthecodimorpha staleyi</name>
    <dbReference type="NCBI Taxonomy" id="2840188"/>
    <lineage>
        <taxon>Bacteria</taxon>
        <taxon>Pseudomonadati</taxon>
        <taxon>Pseudomonadota</taxon>
        <taxon>Alphaproteobacteria</taxon>
        <taxon>Hyphomicrobiales</taxon>
        <taxon>Ancalomicrobiaceae</taxon>
        <taxon>Prosthecodimorpha</taxon>
    </lineage>
</organism>
<dbReference type="GO" id="GO:0005524">
    <property type="term" value="F:ATP binding"/>
    <property type="evidence" value="ECO:0007669"/>
    <property type="project" value="InterPro"/>
</dbReference>
<dbReference type="Gene3D" id="3.40.50.300">
    <property type="entry name" value="P-loop containing nucleotide triphosphate hydrolases"/>
    <property type="match status" value="1"/>
</dbReference>
<evidence type="ECO:0000313" key="3">
    <source>
        <dbReference type="Proteomes" id="UP000766595"/>
    </source>
</evidence>
<feature type="domain" description="AAA+ ATPase" evidence="1">
    <location>
        <begin position="53"/>
        <end position="194"/>
    </location>
</feature>
<dbReference type="Proteomes" id="UP000766595">
    <property type="component" value="Unassembled WGS sequence"/>
</dbReference>
<evidence type="ECO:0000313" key="2">
    <source>
        <dbReference type="EMBL" id="MBT9288892.1"/>
    </source>
</evidence>
<dbReference type="PANTHER" id="PTHR42759:SF1">
    <property type="entry name" value="MAGNESIUM-CHELATASE SUBUNIT CHLD"/>
    <property type="match status" value="1"/>
</dbReference>
<dbReference type="EMBL" id="JAHHZF010000002">
    <property type="protein sequence ID" value="MBT9288892.1"/>
    <property type="molecule type" value="Genomic_DNA"/>
</dbReference>
<dbReference type="Pfam" id="PF07726">
    <property type="entry name" value="AAA_3"/>
    <property type="match status" value="1"/>
</dbReference>
<dbReference type="InterPro" id="IPR041628">
    <property type="entry name" value="ChlI/MoxR_AAA_lid"/>
</dbReference>
<gene>
    <name evidence="2" type="ORF">KL771_05495</name>
</gene>